<evidence type="ECO:0000256" key="3">
    <source>
        <dbReference type="ARBA" id="ARBA00022722"/>
    </source>
</evidence>
<dbReference type="SUPFAM" id="SSF56672">
    <property type="entry name" value="DNA/RNA polymerases"/>
    <property type="match status" value="1"/>
</dbReference>
<protein>
    <submittedName>
        <fullName evidence="8">Reverse transcriptase domain-containing protein</fullName>
    </submittedName>
</protein>
<keyword evidence="2" id="KW-0548">Nucleotidyltransferase</keyword>
<dbReference type="InterPro" id="IPR043502">
    <property type="entry name" value="DNA/RNA_pol_sf"/>
</dbReference>
<dbReference type="InterPro" id="IPR021109">
    <property type="entry name" value="Peptidase_aspartic_dom_sf"/>
</dbReference>
<dbReference type="STRING" id="131310.A0A0N4Z5R6"/>
<evidence type="ECO:0000256" key="2">
    <source>
        <dbReference type="ARBA" id="ARBA00022695"/>
    </source>
</evidence>
<evidence type="ECO:0000256" key="1">
    <source>
        <dbReference type="ARBA" id="ARBA00022679"/>
    </source>
</evidence>
<dbReference type="Proteomes" id="UP000038045">
    <property type="component" value="Unplaced"/>
</dbReference>
<keyword evidence="4" id="KW-0378">Hydrolase</keyword>
<evidence type="ECO:0000259" key="6">
    <source>
        <dbReference type="PROSITE" id="PS50878"/>
    </source>
</evidence>
<evidence type="ECO:0000313" key="8">
    <source>
        <dbReference type="WBParaSite" id="PTRK_0000245800.1"/>
    </source>
</evidence>
<sequence>MKESRAKALGFKKGKEKYITEITLADGTKKHALGQLQTELKFIGNVKVRCKVAVIRDNELEEENYSMIIGSDVLRCTQANLDYGNCMITMCGREIMNISMKRAKISAYMKASRVKVDIQDELECLKREFEEVISKDKGDIGKCKIVAPEFKLIDKEPLKIPRYPIPFSKRDAILEQIRIWKESDIIVEDKFTKWLMNLVIAPIQDGTDRICLDSRPLNLKLVGYDYKTPTLKDKADILNGKDYYTVLDLAQYFNQIPVTEEISKYLGFRSPDNKIYRFVRLPFGVKHATAIAQRVIDEILQGINNAFSYVDDICVTTKGSLEQHWLDVKTVLKRLKEYNLKINLQKCQFACTEIQYLGFKFSKEGQKDILSLIGVRTKIFKNIT</sequence>
<keyword evidence="4" id="KW-0255">Endonuclease</keyword>
<dbReference type="GO" id="GO:0004519">
    <property type="term" value="F:endonuclease activity"/>
    <property type="evidence" value="ECO:0007669"/>
    <property type="project" value="UniProtKB-KW"/>
</dbReference>
<dbReference type="InterPro" id="IPR050951">
    <property type="entry name" value="Retrovirus_Pol_polyprotein"/>
</dbReference>
<feature type="coiled-coil region" evidence="5">
    <location>
        <begin position="108"/>
        <end position="135"/>
    </location>
</feature>
<feature type="domain" description="Reverse transcriptase" evidence="6">
    <location>
        <begin position="134"/>
        <end position="361"/>
    </location>
</feature>
<keyword evidence="5" id="KW-0175">Coiled coil</keyword>
<dbReference type="WBParaSite" id="PTRK_0000245800.1">
    <property type="protein sequence ID" value="PTRK_0000245800.1"/>
    <property type="gene ID" value="PTRK_0000245800"/>
</dbReference>
<dbReference type="InterPro" id="IPR043128">
    <property type="entry name" value="Rev_trsase/Diguanyl_cyclase"/>
</dbReference>
<dbReference type="Gene3D" id="3.10.10.10">
    <property type="entry name" value="HIV Type 1 Reverse Transcriptase, subunit A, domain 1"/>
    <property type="match status" value="1"/>
</dbReference>
<reference evidence="8" key="1">
    <citation type="submission" date="2017-02" db="UniProtKB">
        <authorList>
            <consortium name="WormBaseParasite"/>
        </authorList>
    </citation>
    <scope>IDENTIFICATION</scope>
</reference>
<dbReference type="PANTHER" id="PTHR37984:SF5">
    <property type="entry name" value="PROTEIN NYNRIN-LIKE"/>
    <property type="match status" value="1"/>
</dbReference>
<dbReference type="Gene3D" id="3.30.70.270">
    <property type="match status" value="1"/>
</dbReference>
<dbReference type="PROSITE" id="PS50878">
    <property type="entry name" value="RT_POL"/>
    <property type="match status" value="1"/>
</dbReference>
<dbReference type="CDD" id="cd01647">
    <property type="entry name" value="RT_LTR"/>
    <property type="match status" value="1"/>
</dbReference>
<evidence type="ECO:0000313" key="7">
    <source>
        <dbReference type="Proteomes" id="UP000038045"/>
    </source>
</evidence>
<evidence type="ECO:0000256" key="5">
    <source>
        <dbReference type="SAM" id="Coils"/>
    </source>
</evidence>
<dbReference type="Pfam" id="PF00078">
    <property type="entry name" value="RVT_1"/>
    <property type="match status" value="1"/>
</dbReference>
<organism evidence="7 8">
    <name type="scientific">Parastrongyloides trichosuri</name>
    <name type="common">Possum-specific nematode worm</name>
    <dbReference type="NCBI Taxonomy" id="131310"/>
    <lineage>
        <taxon>Eukaryota</taxon>
        <taxon>Metazoa</taxon>
        <taxon>Ecdysozoa</taxon>
        <taxon>Nematoda</taxon>
        <taxon>Chromadorea</taxon>
        <taxon>Rhabditida</taxon>
        <taxon>Tylenchina</taxon>
        <taxon>Panagrolaimomorpha</taxon>
        <taxon>Strongyloidoidea</taxon>
        <taxon>Strongyloididae</taxon>
        <taxon>Parastrongyloides</taxon>
    </lineage>
</organism>
<dbReference type="InterPro" id="IPR000477">
    <property type="entry name" value="RT_dom"/>
</dbReference>
<dbReference type="PANTHER" id="PTHR37984">
    <property type="entry name" value="PROTEIN CBG26694"/>
    <property type="match status" value="1"/>
</dbReference>
<name>A0A0N4Z5R6_PARTI</name>
<evidence type="ECO:0000256" key="4">
    <source>
        <dbReference type="ARBA" id="ARBA00022759"/>
    </source>
</evidence>
<keyword evidence="7" id="KW-1185">Reference proteome</keyword>
<dbReference type="AlphaFoldDB" id="A0A0N4Z5R6"/>
<keyword evidence="3" id="KW-0540">Nuclease</keyword>
<accession>A0A0N4Z5R6</accession>
<dbReference type="Gene3D" id="2.40.70.10">
    <property type="entry name" value="Acid Proteases"/>
    <property type="match status" value="1"/>
</dbReference>
<keyword evidence="1" id="KW-0808">Transferase</keyword>
<dbReference type="GO" id="GO:0016779">
    <property type="term" value="F:nucleotidyltransferase activity"/>
    <property type="evidence" value="ECO:0007669"/>
    <property type="project" value="UniProtKB-KW"/>
</dbReference>
<proteinExistence type="predicted"/>